<keyword evidence="3" id="KW-1185">Reference proteome</keyword>
<dbReference type="InterPro" id="IPR000601">
    <property type="entry name" value="PKD_dom"/>
</dbReference>
<dbReference type="RefSeq" id="WP_157422951.1">
    <property type="nucleotide sequence ID" value="NZ_BAAANI010000006.1"/>
</dbReference>
<evidence type="ECO:0000313" key="2">
    <source>
        <dbReference type="EMBL" id="MFB9641345.1"/>
    </source>
</evidence>
<accession>A0ABV5SLY2</accession>
<dbReference type="SUPFAM" id="SSF49299">
    <property type="entry name" value="PKD domain"/>
    <property type="match status" value="1"/>
</dbReference>
<dbReference type="InterPro" id="IPR013783">
    <property type="entry name" value="Ig-like_fold"/>
</dbReference>
<name>A0ABV5SLY2_9MICO</name>
<dbReference type="PROSITE" id="PS50093">
    <property type="entry name" value="PKD"/>
    <property type="match status" value="1"/>
</dbReference>
<dbReference type="EMBL" id="JBHMBL010000001">
    <property type="protein sequence ID" value="MFB9641345.1"/>
    <property type="molecule type" value="Genomic_DNA"/>
</dbReference>
<feature type="domain" description="PKD" evidence="1">
    <location>
        <begin position="23"/>
        <end position="76"/>
    </location>
</feature>
<dbReference type="Pfam" id="PF00801">
    <property type="entry name" value="PKD"/>
    <property type="match status" value="1"/>
</dbReference>
<gene>
    <name evidence="2" type="ORF">ACFFQV_03475</name>
</gene>
<organism evidence="2 3">
    <name type="scientific">Agromyces lapidis</name>
    <dbReference type="NCBI Taxonomy" id="279574"/>
    <lineage>
        <taxon>Bacteria</taxon>
        <taxon>Bacillati</taxon>
        <taxon>Actinomycetota</taxon>
        <taxon>Actinomycetes</taxon>
        <taxon>Micrococcales</taxon>
        <taxon>Microbacteriaceae</taxon>
        <taxon>Agromyces</taxon>
    </lineage>
</organism>
<comment type="caution">
    <text evidence="2">The sequence shown here is derived from an EMBL/GenBank/DDBJ whole genome shotgun (WGS) entry which is preliminary data.</text>
</comment>
<dbReference type="InterPro" id="IPR035986">
    <property type="entry name" value="PKD_dom_sf"/>
</dbReference>
<reference evidence="2 3" key="1">
    <citation type="submission" date="2024-09" db="EMBL/GenBank/DDBJ databases">
        <authorList>
            <person name="Sun Q."/>
            <person name="Mori K."/>
        </authorList>
    </citation>
    <scope>NUCLEOTIDE SEQUENCE [LARGE SCALE GENOMIC DNA]</scope>
    <source>
        <strain evidence="2 3">JCM 14321</strain>
    </source>
</reference>
<evidence type="ECO:0000259" key="1">
    <source>
        <dbReference type="PROSITE" id="PS50093"/>
    </source>
</evidence>
<proteinExistence type="predicted"/>
<sequence length="127" mass="13184">MAEASVEVVAGTLLGRPAEVRFTPVGYRWVHSDGATVTSSTPGASWERLGLREFSPTATSHVYAEPGEYTVTVEVALAAEYRFGGSGWQGIAGTLAVAGPAQQVLVGEVDTVLTKDDCDANPEGPGC</sequence>
<dbReference type="Proteomes" id="UP001589667">
    <property type="component" value="Unassembled WGS sequence"/>
</dbReference>
<dbReference type="Gene3D" id="2.60.40.10">
    <property type="entry name" value="Immunoglobulins"/>
    <property type="match status" value="1"/>
</dbReference>
<protein>
    <submittedName>
        <fullName evidence="2">PKD domain-containing protein</fullName>
    </submittedName>
</protein>
<evidence type="ECO:0000313" key="3">
    <source>
        <dbReference type="Proteomes" id="UP001589667"/>
    </source>
</evidence>